<dbReference type="Gene3D" id="2.60.40.10">
    <property type="entry name" value="Immunoglobulins"/>
    <property type="match status" value="4"/>
</dbReference>
<dbReference type="GO" id="GO:0000272">
    <property type="term" value="P:polysaccharide catabolic process"/>
    <property type="evidence" value="ECO:0007669"/>
    <property type="project" value="UniProtKB-KW"/>
</dbReference>
<organism evidence="6 7">
    <name type="scientific">Micromonospora yangpuensis</name>
    <dbReference type="NCBI Taxonomy" id="683228"/>
    <lineage>
        <taxon>Bacteria</taxon>
        <taxon>Bacillati</taxon>
        <taxon>Actinomycetota</taxon>
        <taxon>Actinomycetes</taxon>
        <taxon>Micromonosporales</taxon>
        <taxon>Micromonosporaceae</taxon>
        <taxon>Micromonospora</taxon>
    </lineage>
</organism>
<evidence type="ECO:0000259" key="5">
    <source>
        <dbReference type="PROSITE" id="PS50853"/>
    </source>
</evidence>
<dbReference type="InterPro" id="IPR015943">
    <property type="entry name" value="WD40/YVTN_repeat-like_dom_sf"/>
</dbReference>
<evidence type="ECO:0000313" key="6">
    <source>
        <dbReference type="EMBL" id="SCL58577.1"/>
    </source>
</evidence>
<proteinExistence type="predicted"/>
<dbReference type="Proteomes" id="UP000198937">
    <property type="component" value="Unassembled WGS sequence"/>
</dbReference>
<feature type="domain" description="Fibronectin type-III" evidence="5">
    <location>
        <begin position="441"/>
        <end position="530"/>
    </location>
</feature>
<evidence type="ECO:0000313" key="7">
    <source>
        <dbReference type="Proteomes" id="UP000198937"/>
    </source>
</evidence>
<feature type="region of interest" description="Disordered" evidence="4">
    <location>
        <begin position="513"/>
        <end position="541"/>
    </location>
</feature>
<feature type="region of interest" description="Disordered" evidence="4">
    <location>
        <begin position="1"/>
        <end position="50"/>
    </location>
</feature>
<sequence>MMAPGSGRVGPPPEASSATTHDTGRQSAVATIDESEKAGAGGSRPGRRLRGGLVTIGTVGALLAAMGLTVLGLGAADNAVASFDASSWLWSSSRSELARVNGVTARVDTRMEVPDARRHPVQVTQTDRQLILRDLHTGQVSSLDLATLQITATTPTTPGLGVSVALHEEAAFVVDAVQGVVRQLDPRSLTPVGEPVRFPPGITGGSFDGEGRLWIAVPSEGTVSAITAAELPATPGEAGSGLSPKQVASYDVAEGSHELVLSTLDEGVAVLDRTRGELVTVRGGRTERVRLELTGAGTLPARTSGPVVPVTVVGERRVHVVDGARVRQFTVPGRGDRLSPVVAWSGRFYAADEATGTVYSFDADGQLVQTVRTRGMSGPLELEVRENHLFINAPESARARVVNDRHEVREVDKYANDVLGGDPPEEPPPPPPPPPKPKVGKPGAPRDVTAAAGNAQARVSWRPAAANGAEIVRYVVRGGGQRLEVGANQRAVEITGLTNGETYRFSVHAVNAKGDGPDRESNPVTPTAEVPDPPAGVSARERPDGTVLVTWPAADGQGNVIGSYTVTATSAGANAPVGTAKKTELVVPAGELEYGTQYAFTVVAVTERGAGSKASPVSNTVVPFTAPGQPGELTASTVPDRPGTVTARWSPAPANGRPVTGYRVDVAGRQSVVTDPQVTVDSLGDGQNVTVTVAAVNEAGEGPTATTTARTVAEPRVTVTGTSATATSATVSFTVDAGGGQATCSVSAPGTATTSGSCTKLTVPELKPGTAYTFTVTASNAAGKGTATRKQSTPALYGIATCKNGSEPEQRDYCDKDRDGRNGNEVFEVPRQDDDRQAGWAKPGTRLKAYCRKQGEEVYAYVYNNDKRSTWWVQVEYRGKNYIPWAWLNLEGGDKINVLPTC</sequence>
<keyword evidence="3" id="KW-0624">Polysaccharide degradation</keyword>
<keyword evidence="1" id="KW-0677">Repeat</keyword>
<dbReference type="Gene3D" id="2.130.10.10">
    <property type="entry name" value="YVTN repeat-like/Quinoprotein amine dehydrogenase"/>
    <property type="match status" value="1"/>
</dbReference>
<feature type="compositionally biased region" description="Pro residues" evidence="4">
    <location>
        <begin position="426"/>
        <end position="437"/>
    </location>
</feature>
<dbReference type="CDD" id="cd00063">
    <property type="entry name" value="FN3"/>
    <property type="match status" value="3"/>
</dbReference>
<dbReference type="PANTHER" id="PTHR46708">
    <property type="entry name" value="TENASCIN"/>
    <property type="match status" value="1"/>
</dbReference>
<reference evidence="6 7" key="1">
    <citation type="submission" date="2016-06" db="EMBL/GenBank/DDBJ databases">
        <authorList>
            <person name="Kjaerup R.B."/>
            <person name="Dalgaard T.S."/>
            <person name="Juul-Madsen H.R."/>
        </authorList>
    </citation>
    <scope>NUCLEOTIDE SEQUENCE [LARGE SCALE GENOMIC DNA]</scope>
    <source>
        <strain evidence="6 7">DSM 45577</strain>
    </source>
</reference>
<dbReference type="SUPFAM" id="SSF50969">
    <property type="entry name" value="YVTN repeat-like/Quinoprotein amine dehydrogenase"/>
    <property type="match status" value="1"/>
</dbReference>
<accession>A0A1C6UX05</accession>
<keyword evidence="3" id="KW-0119">Carbohydrate metabolism</keyword>
<feature type="domain" description="Fibronectin type-III" evidence="5">
    <location>
        <begin position="629"/>
        <end position="715"/>
    </location>
</feature>
<dbReference type="InterPro" id="IPR013783">
    <property type="entry name" value="Ig-like_fold"/>
</dbReference>
<gene>
    <name evidence="6" type="ORF">GA0070617_3859</name>
</gene>
<dbReference type="PANTHER" id="PTHR46708:SF2">
    <property type="entry name" value="FIBRONECTIN TYPE-III DOMAIN-CONTAINING PROTEIN"/>
    <property type="match status" value="1"/>
</dbReference>
<feature type="domain" description="Fibronectin type-III" evidence="5">
    <location>
        <begin position="533"/>
        <end position="628"/>
    </location>
</feature>
<evidence type="ECO:0000256" key="1">
    <source>
        <dbReference type="ARBA" id="ARBA00022737"/>
    </source>
</evidence>
<evidence type="ECO:0000256" key="3">
    <source>
        <dbReference type="ARBA" id="ARBA00023326"/>
    </source>
</evidence>
<evidence type="ECO:0000256" key="2">
    <source>
        <dbReference type="ARBA" id="ARBA00023295"/>
    </source>
</evidence>
<name>A0A1C6UX05_9ACTN</name>
<dbReference type="Pfam" id="PF00041">
    <property type="entry name" value="fn3"/>
    <property type="match status" value="4"/>
</dbReference>
<dbReference type="GO" id="GO:0016798">
    <property type="term" value="F:hydrolase activity, acting on glycosyl bonds"/>
    <property type="evidence" value="ECO:0007669"/>
    <property type="project" value="UniProtKB-KW"/>
</dbReference>
<evidence type="ECO:0000256" key="4">
    <source>
        <dbReference type="SAM" id="MobiDB-lite"/>
    </source>
</evidence>
<feature type="region of interest" description="Disordered" evidence="4">
    <location>
        <begin position="416"/>
        <end position="457"/>
    </location>
</feature>
<dbReference type="SMART" id="SM00060">
    <property type="entry name" value="FN3"/>
    <property type="match status" value="4"/>
</dbReference>
<protein>
    <submittedName>
        <fullName evidence="6">Fibronectin type III domain-containing protein</fullName>
    </submittedName>
</protein>
<dbReference type="PRINTS" id="PR00014">
    <property type="entry name" value="FNTYPEIII"/>
</dbReference>
<keyword evidence="2" id="KW-0326">Glycosidase</keyword>
<dbReference type="PROSITE" id="PS50853">
    <property type="entry name" value="FN3"/>
    <property type="match status" value="3"/>
</dbReference>
<feature type="region of interest" description="Disordered" evidence="4">
    <location>
        <begin position="622"/>
        <end position="642"/>
    </location>
</feature>
<dbReference type="InterPro" id="IPR036116">
    <property type="entry name" value="FN3_sf"/>
</dbReference>
<dbReference type="STRING" id="683228.GA0070617_3859"/>
<dbReference type="SUPFAM" id="SSF49265">
    <property type="entry name" value="Fibronectin type III"/>
    <property type="match status" value="2"/>
</dbReference>
<dbReference type="InterPro" id="IPR050991">
    <property type="entry name" value="ECM_Regulatory_Proteins"/>
</dbReference>
<dbReference type="InterPro" id="IPR011044">
    <property type="entry name" value="Quino_amine_DH_bsu"/>
</dbReference>
<feature type="compositionally biased region" description="Polar residues" evidence="4">
    <location>
        <begin position="16"/>
        <end position="29"/>
    </location>
</feature>
<feature type="region of interest" description="Disordered" evidence="4">
    <location>
        <begin position="808"/>
        <end position="827"/>
    </location>
</feature>
<dbReference type="EMBL" id="FMIA01000002">
    <property type="protein sequence ID" value="SCL58577.1"/>
    <property type="molecule type" value="Genomic_DNA"/>
</dbReference>
<keyword evidence="7" id="KW-1185">Reference proteome</keyword>
<dbReference type="AlphaFoldDB" id="A0A1C6UX05"/>
<dbReference type="InterPro" id="IPR003961">
    <property type="entry name" value="FN3_dom"/>
</dbReference>
<keyword evidence="2" id="KW-0378">Hydrolase</keyword>